<protein>
    <submittedName>
        <fullName evidence="2">Tellurite resistance protein</fullName>
    </submittedName>
</protein>
<dbReference type="STRING" id="1715691.TA5113_02350"/>
<evidence type="ECO:0000259" key="1">
    <source>
        <dbReference type="Pfam" id="PF05099"/>
    </source>
</evidence>
<dbReference type="EMBL" id="CYUE01000006">
    <property type="protein sequence ID" value="CUK24914.1"/>
    <property type="molecule type" value="Genomic_DNA"/>
</dbReference>
<dbReference type="InterPro" id="IPR007791">
    <property type="entry name" value="DjlA_N"/>
</dbReference>
<keyword evidence="3" id="KW-1185">Reference proteome</keyword>
<proteinExistence type="predicted"/>
<dbReference type="Gene3D" id="1.10.3680.10">
    <property type="entry name" value="TerB-like"/>
    <property type="match status" value="1"/>
</dbReference>
<dbReference type="AlphaFoldDB" id="A0A0P1IMY6"/>
<dbReference type="RefSeq" id="WP_058314065.1">
    <property type="nucleotide sequence ID" value="NZ_CYTO01000024.1"/>
</dbReference>
<dbReference type="SUPFAM" id="SSF158682">
    <property type="entry name" value="TerB-like"/>
    <property type="match status" value="1"/>
</dbReference>
<organism evidence="2 3">
    <name type="scientific">Cognatishimia activa</name>
    <dbReference type="NCBI Taxonomy" id="1715691"/>
    <lineage>
        <taxon>Bacteria</taxon>
        <taxon>Pseudomonadati</taxon>
        <taxon>Pseudomonadota</taxon>
        <taxon>Alphaproteobacteria</taxon>
        <taxon>Rhodobacterales</taxon>
        <taxon>Paracoccaceae</taxon>
        <taxon>Cognatishimia</taxon>
    </lineage>
</organism>
<name>A0A0P1IMY6_9RHOB</name>
<dbReference type="Pfam" id="PF05099">
    <property type="entry name" value="TerB"/>
    <property type="match status" value="1"/>
</dbReference>
<gene>
    <name evidence="2" type="ORF">TA5114_00703</name>
</gene>
<reference evidence="3" key="1">
    <citation type="submission" date="2015-09" db="EMBL/GenBank/DDBJ databases">
        <authorList>
            <person name="Rodrigo-Torres Lidia"/>
            <person name="Arahal R.David."/>
        </authorList>
    </citation>
    <scope>NUCLEOTIDE SEQUENCE [LARGE SCALE GENOMIC DNA]</scope>
    <source>
        <strain evidence="3">CECT 5114</strain>
    </source>
</reference>
<evidence type="ECO:0000313" key="3">
    <source>
        <dbReference type="Proteomes" id="UP000051184"/>
    </source>
</evidence>
<dbReference type="OrthoDB" id="5402150at2"/>
<feature type="domain" description="Co-chaperone DjlA N-terminal" evidence="1">
    <location>
        <begin position="25"/>
        <end position="137"/>
    </location>
</feature>
<accession>A0A0P1IMY6</accession>
<dbReference type="CDD" id="cd07313">
    <property type="entry name" value="terB_like_2"/>
    <property type="match status" value="1"/>
</dbReference>
<dbReference type="Proteomes" id="UP000051184">
    <property type="component" value="Unassembled WGS sequence"/>
</dbReference>
<sequence>MWDGLLSRLTGRTREPAPLPEPDEQLALGALLVRVAKSDREYHVSEIAEIDSILAKSFEINAVDAAKMRATCEKLEKQAPGTPDFALIIREHVDYAHRLEVVNALWDVILADGRDTPEEDAALHEIEGHLGIDPKDSPAP</sequence>
<evidence type="ECO:0000313" key="2">
    <source>
        <dbReference type="EMBL" id="CUK24914.1"/>
    </source>
</evidence>
<dbReference type="InterPro" id="IPR029024">
    <property type="entry name" value="TerB-like"/>
</dbReference>